<accession>A0A1K0IPT8</accession>
<evidence type="ECO:0000256" key="3">
    <source>
        <dbReference type="RuleBase" id="RU000363"/>
    </source>
</evidence>
<dbReference type="PANTHER" id="PTHR45024:SF2">
    <property type="entry name" value="SCP2 DOMAIN-CONTAINING PROTEIN"/>
    <property type="match status" value="1"/>
</dbReference>
<evidence type="ECO:0000259" key="4">
    <source>
        <dbReference type="SMART" id="SM00822"/>
    </source>
</evidence>
<dbReference type="PRINTS" id="PR00080">
    <property type="entry name" value="SDRFAMILY"/>
</dbReference>
<organism evidence="5">
    <name type="scientific">Cupriavidus necator</name>
    <name type="common">Alcaligenes eutrophus</name>
    <name type="synonym">Ralstonia eutropha</name>
    <dbReference type="NCBI Taxonomy" id="106590"/>
    <lineage>
        <taxon>Bacteria</taxon>
        <taxon>Pseudomonadati</taxon>
        <taxon>Pseudomonadota</taxon>
        <taxon>Betaproteobacteria</taxon>
        <taxon>Burkholderiales</taxon>
        <taxon>Burkholderiaceae</taxon>
        <taxon>Cupriavidus</taxon>
    </lineage>
</organism>
<dbReference type="PANTHER" id="PTHR45024">
    <property type="entry name" value="DEHYDROGENASES, SHORT CHAIN"/>
    <property type="match status" value="1"/>
</dbReference>
<dbReference type="EC" id="1.1.1.-" evidence="5"/>
<name>A0A1K0IPT8_CUPNE</name>
<dbReference type="PRINTS" id="PR00081">
    <property type="entry name" value="GDHRDH"/>
</dbReference>
<dbReference type="SUPFAM" id="SSF51735">
    <property type="entry name" value="NAD(P)-binding Rossmann-fold domains"/>
    <property type="match status" value="1"/>
</dbReference>
<evidence type="ECO:0000256" key="1">
    <source>
        <dbReference type="ARBA" id="ARBA00006484"/>
    </source>
</evidence>
<evidence type="ECO:0000256" key="2">
    <source>
        <dbReference type="ARBA" id="ARBA00023002"/>
    </source>
</evidence>
<dbReference type="RefSeq" id="WP_340529763.1">
    <property type="nucleotide sequence ID" value="NZ_FMSH01000486.1"/>
</dbReference>
<dbReference type="FunFam" id="3.40.50.720:FF:000446">
    <property type="entry name" value="Short chain dehydrogenase"/>
    <property type="match status" value="1"/>
</dbReference>
<protein>
    <submittedName>
        <fullName evidence="5">Putative enzyme</fullName>
        <ecNumber evidence="5">1.1.1.-</ecNumber>
    </submittedName>
</protein>
<dbReference type="NCBIfam" id="NF005861">
    <property type="entry name" value="PRK07791.1"/>
    <property type="match status" value="1"/>
</dbReference>
<keyword evidence="2 5" id="KW-0560">Oxidoreductase</keyword>
<dbReference type="InterPro" id="IPR051687">
    <property type="entry name" value="Peroxisomal_Beta-Oxidation"/>
</dbReference>
<dbReference type="SMART" id="SM00822">
    <property type="entry name" value="PKS_KR"/>
    <property type="match status" value="1"/>
</dbReference>
<dbReference type="GO" id="GO:0016491">
    <property type="term" value="F:oxidoreductase activity"/>
    <property type="evidence" value="ECO:0007669"/>
    <property type="project" value="UniProtKB-KW"/>
</dbReference>
<dbReference type="Pfam" id="PF00106">
    <property type="entry name" value="adh_short"/>
    <property type="match status" value="1"/>
</dbReference>
<reference evidence="5" key="1">
    <citation type="submission" date="2016-09" db="EMBL/GenBank/DDBJ databases">
        <authorList>
            <person name="Capua I."/>
            <person name="De Benedictis P."/>
            <person name="Joannis T."/>
            <person name="Lombin L.H."/>
            <person name="Cattoli G."/>
        </authorList>
    </citation>
    <scope>NUCLEOTIDE SEQUENCE</scope>
    <source>
        <strain evidence="5">B9</strain>
    </source>
</reference>
<dbReference type="InterPro" id="IPR057326">
    <property type="entry name" value="KR_dom"/>
</dbReference>
<sequence length="310" mass="32791">MQQLCKDRVVVITGAGRGLGREYALEFARQGAKVVVNDLGASPDGTSNSDGPAQQVVEEIRALGAMAVANNDDVADWDGAGRMIQTAIREFGALDVLVNNAAILRDRMLVNMEVEDWDAVIRVHLRGTFVPMRHASAYWRDESKAGRQRQARVINTSSSAGLFGNIGQTCYGAAKAGIACMSNVAAMELGRYGVTVNTIYPSGTTRHTEHLIKSGRLNPAVNAVDGFDALDPANVAPLIAWLGSAQSGDITGRVFGSRGGRITVAEGWHAGPHIDKPGRWDAAELGALVPDLVRRAAPNATLDGIIPAAA</sequence>
<dbReference type="InterPro" id="IPR020904">
    <property type="entry name" value="Sc_DH/Rdtase_CS"/>
</dbReference>
<evidence type="ECO:0000313" key="5">
    <source>
        <dbReference type="EMBL" id="SCU96064.1"/>
    </source>
</evidence>
<comment type="similarity">
    <text evidence="1 3">Belongs to the short-chain dehydrogenases/reductases (SDR) family.</text>
</comment>
<feature type="domain" description="Ketoreductase" evidence="4">
    <location>
        <begin position="8"/>
        <end position="202"/>
    </location>
</feature>
<dbReference type="InterPro" id="IPR036291">
    <property type="entry name" value="NAD(P)-bd_dom_sf"/>
</dbReference>
<dbReference type="Gene3D" id="3.40.50.720">
    <property type="entry name" value="NAD(P)-binding Rossmann-like Domain"/>
    <property type="match status" value="1"/>
</dbReference>
<dbReference type="InterPro" id="IPR002347">
    <property type="entry name" value="SDR_fam"/>
</dbReference>
<dbReference type="EMBL" id="FMSH01000486">
    <property type="protein sequence ID" value="SCU96064.1"/>
    <property type="molecule type" value="Genomic_DNA"/>
</dbReference>
<dbReference type="PROSITE" id="PS00061">
    <property type="entry name" value="ADH_SHORT"/>
    <property type="match status" value="1"/>
</dbReference>
<gene>
    <name evidence="5" type="ORF">CNECB9_5360029</name>
</gene>
<proteinExistence type="inferred from homology"/>
<dbReference type="AlphaFoldDB" id="A0A1K0IPT8"/>